<dbReference type="RefSeq" id="WP_012544343.1">
    <property type="nucleotide sequence ID" value="NC_011295.1"/>
</dbReference>
<sequence>MPPTKLAENDSYVFALPARYNYAYPKGWEEVDQIMKSNPVSTNPTFEVKQNSGYIRAELWFEEDLNVTASDDWTIKQAQAWLDRNKYYLTDDQISAVQNWIEIQAAHDDIEASHPSTGSGYLGYKLYSPSLEEASKGNYDV</sequence>
<organism evidence="1 2">
    <name type="scientific">Coprothermobacter proteolyticus (strain ATCC 35245 / DSM 5265 / OCM 4 / BT)</name>
    <dbReference type="NCBI Taxonomy" id="309798"/>
    <lineage>
        <taxon>Bacteria</taxon>
        <taxon>Pseudomonadati</taxon>
        <taxon>Coprothermobacterota</taxon>
        <taxon>Coprothermobacteria</taxon>
        <taxon>Coprothermobacterales</taxon>
        <taxon>Coprothermobacteraceae</taxon>
        <taxon>Coprothermobacter</taxon>
    </lineage>
</organism>
<evidence type="ECO:0000313" key="1">
    <source>
        <dbReference type="EMBL" id="ACI17691.1"/>
    </source>
</evidence>
<proteinExistence type="predicted"/>
<reference evidence="2" key="1">
    <citation type="submission" date="2008-08" db="EMBL/GenBank/DDBJ databases">
        <title>The complete genome sequence of Coprothermobacter proteolyticus strain ATCC 5245 / DSM 5265 / BT.</title>
        <authorList>
            <person name="Dodson R.J."/>
            <person name="Durkin A.S."/>
            <person name="Wu M."/>
            <person name="Eisen J."/>
            <person name="Sutton G."/>
        </authorList>
    </citation>
    <scope>NUCLEOTIDE SEQUENCE [LARGE SCALE GENOMIC DNA]</scope>
    <source>
        <strain evidence="2">ATCC 35245 / DSM 5265 / OCM 4 / BT</strain>
    </source>
</reference>
<protein>
    <submittedName>
        <fullName evidence="1">Uncharacterized protein</fullName>
    </submittedName>
</protein>
<accession>B5Y6B4</accession>
<gene>
    <name evidence="1" type="ordered locus">COPRO5265_1536</name>
</gene>
<reference evidence="1 2" key="2">
    <citation type="journal article" date="2014" name="Genome Announc.">
        <title>Complete Genome Sequence of Coprothermobacter proteolyticus DSM 5265.</title>
        <authorList>
            <person name="Alexiev A."/>
            <person name="Coil D.A."/>
            <person name="Badger J.H."/>
            <person name="Enticknap J."/>
            <person name="Ward N."/>
            <person name="Robb F.T."/>
            <person name="Eisen J.A."/>
        </authorList>
    </citation>
    <scope>NUCLEOTIDE SEQUENCE [LARGE SCALE GENOMIC DNA]</scope>
    <source>
        <strain evidence="2">ATCC 35245 / DSM 5265 / OCM 4 / BT</strain>
    </source>
</reference>
<dbReference type="OrthoDB" id="9762883at2"/>
<evidence type="ECO:0000313" key="2">
    <source>
        <dbReference type="Proteomes" id="UP000001732"/>
    </source>
</evidence>
<name>B5Y6B4_COPPD</name>
<dbReference type="STRING" id="309798.COPRO5265_1536"/>
<dbReference type="Proteomes" id="UP000001732">
    <property type="component" value="Chromosome"/>
</dbReference>
<dbReference type="KEGG" id="cpo:COPRO5265_1536"/>
<keyword evidence="2" id="KW-1185">Reference proteome</keyword>
<dbReference type="AlphaFoldDB" id="B5Y6B4"/>
<dbReference type="EMBL" id="CP001145">
    <property type="protein sequence ID" value="ACI17691.1"/>
    <property type="molecule type" value="Genomic_DNA"/>
</dbReference>
<dbReference type="eggNOG" id="COG4219">
    <property type="taxonomic scope" value="Bacteria"/>
</dbReference>